<dbReference type="Pfam" id="PF03480">
    <property type="entry name" value="DctP"/>
    <property type="match status" value="1"/>
</dbReference>
<dbReference type="CDD" id="cd13603">
    <property type="entry name" value="PBP2_TRAP_Siap_TeaA_like"/>
    <property type="match status" value="1"/>
</dbReference>
<dbReference type="Proteomes" id="UP001255416">
    <property type="component" value="Unassembled WGS sequence"/>
</dbReference>
<dbReference type="InterPro" id="IPR018389">
    <property type="entry name" value="DctP_fam"/>
</dbReference>
<name>A0ABU3VDW4_9RHOB</name>
<proteinExistence type="inferred from homology"/>
<evidence type="ECO:0000256" key="2">
    <source>
        <dbReference type="ARBA" id="ARBA00009023"/>
    </source>
</evidence>
<organism evidence="7 8">
    <name type="scientific">Sedimentitalea todarodis</name>
    <dbReference type="NCBI Taxonomy" id="1631240"/>
    <lineage>
        <taxon>Bacteria</taxon>
        <taxon>Pseudomonadati</taxon>
        <taxon>Pseudomonadota</taxon>
        <taxon>Alphaproteobacteria</taxon>
        <taxon>Rhodobacterales</taxon>
        <taxon>Paracoccaceae</taxon>
        <taxon>Sedimentitalea</taxon>
    </lineage>
</organism>
<dbReference type="EMBL" id="JASMWN010000007">
    <property type="protein sequence ID" value="MDU9004351.1"/>
    <property type="molecule type" value="Genomic_DNA"/>
</dbReference>
<evidence type="ECO:0000256" key="6">
    <source>
        <dbReference type="SAM" id="SignalP"/>
    </source>
</evidence>
<keyword evidence="5" id="KW-0574">Periplasm</keyword>
<dbReference type="RefSeq" id="WP_316775991.1">
    <property type="nucleotide sequence ID" value="NZ_JASMWN010000007.1"/>
</dbReference>
<dbReference type="PANTHER" id="PTHR33376:SF7">
    <property type="entry name" value="C4-DICARBOXYLATE-BINDING PROTEIN DCTB"/>
    <property type="match status" value="1"/>
</dbReference>
<evidence type="ECO:0000256" key="4">
    <source>
        <dbReference type="ARBA" id="ARBA00022729"/>
    </source>
</evidence>
<comment type="similarity">
    <text evidence="2">Belongs to the bacterial solute-binding protein 7 family.</text>
</comment>
<feature type="chain" id="PRO_5046904923" evidence="6">
    <location>
        <begin position="26"/>
        <end position="326"/>
    </location>
</feature>
<keyword evidence="3" id="KW-0813">Transport</keyword>
<dbReference type="PANTHER" id="PTHR33376">
    <property type="match status" value="1"/>
</dbReference>
<dbReference type="Gene3D" id="3.40.190.170">
    <property type="entry name" value="Bacterial extracellular solute-binding protein, family 7"/>
    <property type="match status" value="1"/>
</dbReference>
<keyword evidence="8" id="KW-1185">Reference proteome</keyword>
<evidence type="ECO:0000256" key="1">
    <source>
        <dbReference type="ARBA" id="ARBA00004418"/>
    </source>
</evidence>
<evidence type="ECO:0000256" key="3">
    <source>
        <dbReference type="ARBA" id="ARBA00022448"/>
    </source>
</evidence>
<protein>
    <submittedName>
        <fullName evidence="7">TRAP transporter substrate-binding protein</fullName>
    </submittedName>
</protein>
<feature type="signal peptide" evidence="6">
    <location>
        <begin position="1"/>
        <end position="25"/>
    </location>
</feature>
<comment type="subcellular location">
    <subcellularLocation>
        <location evidence="1">Periplasm</location>
    </subcellularLocation>
</comment>
<sequence>MNKRNVLKSTLLAAALALTAQTATAQVKIALDSPPDLEGSGSYVWAHTFAEHLEANGIEAEEFQRGALGGDDELFDQVSQGLLEVSMSPLNIVGSIDKTIYGLRLPYFFTDMEEVDRALDGGGMLEKINAATTPEGVRVLAVDTVGQASGIFNTKKPIKSVADMAGLRMRALDESQIELYKAWGADGTIVSWAEVPNALQTGVADGYLNPNFVPLLFGHTDFLKHYTDAAVSPSLRIAIASEDWYQGLSDADRQTVDDAVAAATAANRAWLGTQDGVLDQLRDAGVEIQTLDEAARQEFRDASAPAYESGLLTQEQIAEWETAKGN</sequence>
<dbReference type="InterPro" id="IPR038404">
    <property type="entry name" value="TRAP_DctP_sf"/>
</dbReference>
<reference evidence="8" key="1">
    <citation type="submission" date="2023-05" db="EMBL/GenBank/DDBJ databases">
        <title>Sedimentitalea sp. nov. JM2-8.</title>
        <authorList>
            <person name="Huang J."/>
        </authorList>
    </citation>
    <scope>NUCLEOTIDE SEQUENCE [LARGE SCALE GENOMIC DNA]</scope>
    <source>
        <strain evidence="8">KHS03</strain>
    </source>
</reference>
<gene>
    <name evidence="7" type="ORF">QO231_10865</name>
</gene>
<keyword evidence="4 6" id="KW-0732">Signal</keyword>
<evidence type="ECO:0000313" key="8">
    <source>
        <dbReference type="Proteomes" id="UP001255416"/>
    </source>
</evidence>
<evidence type="ECO:0000313" key="7">
    <source>
        <dbReference type="EMBL" id="MDU9004351.1"/>
    </source>
</evidence>
<dbReference type="NCBIfam" id="NF037995">
    <property type="entry name" value="TRAP_S1"/>
    <property type="match status" value="1"/>
</dbReference>
<accession>A0ABU3VDW4</accession>
<comment type="caution">
    <text evidence="7">The sequence shown here is derived from an EMBL/GenBank/DDBJ whole genome shotgun (WGS) entry which is preliminary data.</text>
</comment>
<evidence type="ECO:0000256" key="5">
    <source>
        <dbReference type="ARBA" id="ARBA00022764"/>
    </source>
</evidence>